<gene>
    <name evidence="1" type="ORF">PPACK8108_LOCUS21894</name>
</gene>
<accession>A0AAV0BLG5</accession>
<organism evidence="1 2">
    <name type="scientific">Phakopsora pachyrhizi</name>
    <name type="common">Asian soybean rust disease fungus</name>
    <dbReference type="NCBI Taxonomy" id="170000"/>
    <lineage>
        <taxon>Eukaryota</taxon>
        <taxon>Fungi</taxon>
        <taxon>Dikarya</taxon>
        <taxon>Basidiomycota</taxon>
        <taxon>Pucciniomycotina</taxon>
        <taxon>Pucciniomycetes</taxon>
        <taxon>Pucciniales</taxon>
        <taxon>Phakopsoraceae</taxon>
        <taxon>Phakopsora</taxon>
    </lineage>
</organism>
<name>A0AAV0BLG5_PHAPC</name>
<protein>
    <submittedName>
        <fullName evidence="1">Uncharacterized protein</fullName>
    </submittedName>
</protein>
<evidence type="ECO:0000313" key="2">
    <source>
        <dbReference type="Proteomes" id="UP001153365"/>
    </source>
</evidence>
<reference evidence="1" key="1">
    <citation type="submission" date="2022-06" db="EMBL/GenBank/DDBJ databases">
        <authorList>
            <consortium name="SYNGENTA / RWTH Aachen University"/>
        </authorList>
    </citation>
    <scope>NUCLEOTIDE SEQUENCE</scope>
</reference>
<evidence type="ECO:0000313" key="1">
    <source>
        <dbReference type="EMBL" id="CAH7687152.1"/>
    </source>
</evidence>
<dbReference type="AlphaFoldDB" id="A0AAV0BLG5"/>
<dbReference type="Proteomes" id="UP001153365">
    <property type="component" value="Unassembled WGS sequence"/>
</dbReference>
<sequence length="64" mass="6909">MKKELQRFMSQCRCLDMTVLIDVKLEDPLIKDKKVSLLGGMICGQKISMGSVNKGSSCGGGSTN</sequence>
<comment type="caution">
    <text evidence="1">The sequence shown here is derived from an EMBL/GenBank/DDBJ whole genome shotgun (WGS) entry which is preliminary data.</text>
</comment>
<dbReference type="EMBL" id="CALTRL010005837">
    <property type="protein sequence ID" value="CAH7687152.1"/>
    <property type="molecule type" value="Genomic_DNA"/>
</dbReference>
<proteinExistence type="predicted"/>
<keyword evidence="2" id="KW-1185">Reference proteome</keyword>